<sequence length="218" mass="24579">MGNDSDIKNRKLSSDMFEMGVVKDALQVRIDAGDITREDVETLRKSYTWVSTCTAIGMLSGIPMYIAMGRRRPKLSFPFKLFCASGTSMIGTFFGFTVGGAAASWEVHRKMKDPKRKLAVFEQVALAARRAIAEHRMGIPDGTVISHRAGIATNDSYTRPGDVIEPSNDIKRAAAGEMDRRVQSIADEEDPEEEMRRKQREFEELLERQRQGESEKKW</sequence>
<accession>A0AAD3TYX3</accession>
<feature type="compositionally biased region" description="Basic and acidic residues" evidence="1">
    <location>
        <begin position="172"/>
        <end position="182"/>
    </location>
</feature>
<keyword evidence="2" id="KW-0812">Transmembrane</keyword>
<reference evidence="3" key="1">
    <citation type="journal article" date="2023" name="BMC Genomics">
        <title>Chromosome-level genome assemblies of Cutaneotrichosporon spp. (Trichosporonales, Basidiomycota) reveal imbalanced evolution between nucleotide sequences and chromosome synteny.</title>
        <authorList>
            <person name="Kobayashi Y."/>
            <person name="Kayamori A."/>
            <person name="Aoki K."/>
            <person name="Shiwa Y."/>
            <person name="Matsutani M."/>
            <person name="Fujita N."/>
            <person name="Sugita T."/>
            <person name="Iwasaki W."/>
            <person name="Tanaka N."/>
            <person name="Takashima M."/>
        </authorList>
    </citation>
    <scope>NUCLEOTIDE SEQUENCE</scope>
    <source>
        <strain evidence="3">HIS016</strain>
    </source>
</reference>
<evidence type="ECO:0000313" key="3">
    <source>
        <dbReference type="EMBL" id="GMK59432.1"/>
    </source>
</evidence>
<dbReference type="Proteomes" id="UP001222932">
    <property type="component" value="Unassembled WGS sequence"/>
</dbReference>
<keyword evidence="2" id="KW-0472">Membrane</keyword>
<protein>
    <submittedName>
        <fullName evidence="3">Uncharacterized protein</fullName>
    </submittedName>
</protein>
<feature type="transmembrane region" description="Helical" evidence="2">
    <location>
        <begin position="47"/>
        <end position="68"/>
    </location>
</feature>
<gene>
    <name evidence="3" type="ORF">CspeluHIS016_0800380</name>
</gene>
<evidence type="ECO:0000313" key="4">
    <source>
        <dbReference type="Proteomes" id="UP001222932"/>
    </source>
</evidence>
<evidence type="ECO:0000256" key="1">
    <source>
        <dbReference type="SAM" id="MobiDB-lite"/>
    </source>
</evidence>
<keyword evidence="4" id="KW-1185">Reference proteome</keyword>
<name>A0AAD3TYX3_9TREE</name>
<evidence type="ECO:0000256" key="2">
    <source>
        <dbReference type="SAM" id="Phobius"/>
    </source>
</evidence>
<dbReference type="AlphaFoldDB" id="A0AAD3TYX3"/>
<feature type="transmembrane region" description="Helical" evidence="2">
    <location>
        <begin position="88"/>
        <end position="107"/>
    </location>
</feature>
<dbReference type="EMBL" id="BTCM01000008">
    <property type="protein sequence ID" value="GMK59432.1"/>
    <property type="molecule type" value="Genomic_DNA"/>
</dbReference>
<reference evidence="3" key="2">
    <citation type="submission" date="2023-06" db="EMBL/GenBank/DDBJ databases">
        <authorList>
            <person name="Kobayashi Y."/>
            <person name="Kayamori A."/>
            <person name="Aoki K."/>
            <person name="Shiwa Y."/>
            <person name="Fujita N."/>
            <person name="Sugita T."/>
            <person name="Iwasaki W."/>
            <person name="Tanaka N."/>
            <person name="Takashima M."/>
        </authorList>
    </citation>
    <scope>NUCLEOTIDE SEQUENCE</scope>
    <source>
        <strain evidence="3">HIS016</strain>
    </source>
</reference>
<organism evidence="3 4">
    <name type="scientific">Cutaneotrichosporon spelunceum</name>
    <dbReference type="NCBI Taxonomy" id="1672016"/>
    <lineage>
        <taxon>Eukaryota</taxon>
        <taxon>Fungi</taxon>
        <taxon>Dikarya</taxon>
        <taxon>Basidiomycota</taxon>
        <taxon>Agaricomycotina</taxon>
        <taxon>Tremellomycetes</taxon>
        <taxon>Trichosporonales</taxon>
        <taxon>Trichosporonaceae</taxon>
        <taxon>Cutaneotrichosporon</taxon>
    </lineage>
</organism>
<comment type="caution">
    <text evidence="3">The sequence shown here is derived from an EMBL/GenBank/DDBJ whole genome shotgun (WGS) entry which is preliminary data.</text>
</comment>
<keyword evidence="2" id="KW-1133">Transmembrane helix</keyword>
<feature type="region of interest" description="Disordered" evidence="1">
    <location>
        <begin position="172"/>
        <end position="198"/>
    </location>
</feature>
<proteinExistence type="predicted"/>